<evidence type="ECO:0000313" key="1">
    <source>
        <dbReference type="EMBL" id="EST47623.1"/>
    </source>
</evidence>
<gene>
    <name evidence="2" type="ORF">SS50377_23046</name>
    <name evidence="1" type="ORF">SS50377_fx048</name>
</gene>
<sequence>MFIFITLQTHLSAGAYRALIGSQAEFGIFYTIGTPTKQLKKRIFMLDKKFQATLSFHSVSCASIHCETPNQFALFGPETQQKLVDFSKIESFVLENLDSFKGAEFLKDAIIFSESDAVLIVQAPLTLKALVLLRQLGVQGVLVTGNEKELKGVEIEFQIGLYYIIRKGKSYKFDGPESESAEWGRSVLRGQEYEGGMQEL</sequence>
<dbReference type="EMBL" id="AUWU02000003">
    <property type="protein sequence ID" value="KAH0575413.1"/>
    <property type="molecule type" value="Genomic_DNA"/>
</dbReference>
<dbReference type="VEuPathDB" id="GiardiaDB:SS50377_23046"/>
<dbReference type="EMBL" id="KI546038">
    <property type="protein sequence ID" value="EST47623.1"/>
    <property type="molecule type" value="Genomic_DNA"/>
</dbReference>
<reference evidence="2" key="2">
    <citation type="submission" date="2020-12" db="EMBL/GenBank/DDBJ databases">
        <title>New Spironucleus salmonicida genome in near-complete chromosomes.</title>
        <authorList>
            <person name="Xu F."/>
            <person name="Kurt Z."/>
            <person name="Jimenez-Gonzalez A."/>
            <person name="Astvaldsson A."/>
            <person name="Andersson J.O."/>
            <person name="Svard S.G."/>
        </authorList>
    </citation>
    <scope>NUCLEOTIDE SEQUENCE</scope>
    <source>
        <strain evidence="2">ATCC 50377</strain>
    </source>
</reference>
<dbReference type="KEGG" id="ssao:94297069"/>
<protein>
    <submittedName>
        <fullName evidence="1">Uncharacterized protein</fullName>
    </submittedName>
</protein>
<dbReference type="AlphaFoldDB" id="V6LTP7"/>
<dbReference type="GeneID" id="94297069"/>
<organism evidence="1">
    <name type="scientific">Spironucleus salmonicida</name>
    <dbReference type="NCBI Taxonomy" id="348837"/>
    <lineage>
        <taxon>Eukaryota</taxon>
        <taxon>Metamonada</taxon>
        <taxon>Diplomonadida</taxon>
        <taxon>Hexamitidae</taxon>
        <taxon>Hexamitinae</taxon>
        <taxon>Spironucleus</taxon>
    </lineage>
</organism>
<reference evidence="1 2" key="1">
    <citation type="journal article" date="2014" name="PLoS Genet.">
        <title>The Genome of Spironucleus salmonicida Highlights a Fish Pathogen Adapted to Fluctuating Environments.</title>
        <authorList>
            <person name="Xu F."/>
            <person name="Jerlstrom-Hultqvist J."/>
            <person name="Einarsson E."/>
            <person name="Astvaldsson A."/>
            <person name="Svard S.G."/>
            <person name="Andersson J.O."/>
        </authorList>
    </citation>
    <scope>NUCLEOTIDE SEQUENCE</scope>
    <source>
        <strain evidence="2">ATCC 50377</strain>
    </source>
</reference>
<evidence type="ECO:0000313" key="2">
    <source>
        <dbReference type="EMBL" id="KAH0575413.1"/>
    </source>
</evidence>
<accession>V6LTP7</accession>
<proteinExistence type="predicted"/>
<dbReference type="Proteomes" id="UP000018208">
    <property type="component" value="Unassembled WGS sequence"/>
</dbReference>
<dbReference type="RefSeq" id="XP_067766186.1">
    <property type="nucleotide sequence ID" value="XM_067906918.1"/>
</dbReference>
<evidence type="ECO:0000313" key="3">
    <source>
        <dbReference type="Proteomes" id="UP000018208"/>
    </source>
</evidence>
<name>V6LTP7_9EUKA</name>
<keyword evidence="3" id="KW-1185">Reference proteome</keyword>